<gene>
    <name evidence="1" type="ORF">L284_09895</name>
</gene>
<dbReference type="Proteomes" id="UP000015527">
    <property type="component" value="Unassembled WGS sequence"/>
</dbReference>
<organism evidence="1 2">
    <name type="scientific">Novosphingobium lindaniclasticum LE124</name>
    <dbReference type="NCBI Taxonomy" id="1096930"/>
    <lineage>
        <taxon>Bacteria</taxon>
        <taxon>Pseudomonadati</taxon>
        <taxon>Pseudomonadota</taxon>
        <taxon>Alphaproteobacteria</taxon>
        <taxon>Sphingomonadales</taxon>
        <taxon>Sphingomonadaceae</taxon>
        <taxon>Novosphingobium</taxon>
    </lineage>
</organism>
<protein>
    <recommendedName>
        <fullName evidence="3">PAS domain-containing protein</fullName>
    </recommendedName>
</protein>
<evidence type="ECO:0000313" key="1">
    <source>
        <dbReference type="EMBL" id="EQB16154.1"/>
    </source>
</evidence>
<dbReference type="RefSeq" id="WP_021233860.1">
    <property type="nucleotide sequence ID" value="NZ_ATHL01000072.1"/>
</dbReference>
<dbReference type="PATRIC" id="fig|1096930.3.peg.1962"/>
<sequence length="263" mass="28431">MDSASGGSAEDLLLERQERRMQVRAYNFWASRLGSRAYPDFADLVPADLPDFGPHGVLLDLGERADRPAIVWLGSALAREAGISGPMRALHDIPGHSLLARITDRHGEVLANRAPVGFEDAFVNRQGVQILCRGILLPFSRDGVTVDAILGVINGKERPDFPEAATDDDFAPLPSSQRAAAFGSTPMTEWADGPADGRSPAPMERPTAQRLRALPPRSAEDLCRAGEFAVLVARRNERGELLLLGEVSDDEALIDQAARHLLG</sequence>
<name>T0J2G5_9SPHN</name>
<evidence type="ECO:0008006" key="3">
    <source>
        <dbReference type="Google" id="ProtNLM"/>
    </source>
</evidence>
<dbReference type="OrthoDB" id="7441080at2"/>
<dbReference type="AlphaFoldDB" id="T0J2G5"/>
<dbReference type="eggNOG" id="COG5388">
    <property type="taxonomic scope" value="Bacteria"/>
</dbReference>
<reference evidence="1 2" key="1">
    <citation type="journal article" date="2013" name="Genome Announc.">
        <title>Genome Sequence of Novosphingobium lindaniclasticum LE124T, Isolated from a Hexachlorocyclohexane Dumpsite.</title>
        <authorList>
            <person name="Saxena A."/>
            <person name="Nayyar N."/>
            <person name="Sangwan N."/>
            <person name="Kumari R."/>
            <person name="Khurana J.P."/>
            <person name="Lal R."/>
        </authorList>
    </citation>
    <scope>NUCLEOTIDE SEQUENCE [LARGE SCALE GENOMIC DNA]</scope>
    <source>
        <strain evidence="1 2">LE124</strain>
    </source>
</reference>
<keyword evidence="2" id="KW-1185">Reference proteome</keyword>
<evidence type="ECO:0000313" key="2">
    <source>
        <dbReference type="Proteomes" id="UP000015527"/>
    </source>
</evidence>
<accession>T0J2G5</accession>
<comment type="caution">
    <text evidence="1">The sequence shown here is derived from an EMBL/GenBank/DDBJ whole genome shotgun (WGS) entry which is preliminary data.</text>
</comment>
<proteinExistence type="predicted"/>
<dbReference type="EMBL" id="ATHL01000072">
    <property type="protein sequence ID" value="EQB16154.1"/>
    <property type="molecule type" value="Genomic_DNA"/>
</dbReference>